<evidence type="ECO:0000313" key="4">
    <source>
        <dbReference type="Proteomes" id="UP000177078"/>
    </source>
</evidence>
<comment type="caution">
    <text evidence="3">The sequence shown here is derived from an EMBL/GenBank/DDBJ whole genome shotgun (WGS) entry which is preliminary data.</text>
</comment>
<dbReference type="AlphaFoldDB" id="A0A1G2RB40"/>
<dbReference type="STRING" id="1802457.A3F15_01160"/>
<evidence type="ECO:0000256" key="1">
    <source>
        <dbReference type="SAM" id="Phobius"/>
    </source>
</evidence>
<organism evidence="3 4">
    <name type="scientific">Candidatus Wildermuthbacteria bacterium RIFCSPHIGHO2_12_FULL_40_12</name>
    <dbReference type="NCBI Taxonomy" id="1802457"/>
    <lineage>
        <taxon>Bacteria</taxon>
        <taxon>Candidatus Wildermuthiibacteriota</taxon>
    </lineage>
</organism>
<dbReference type="Proteomes" id="UP000177078">
    <property type="component" value="Unassembled WGS sequence"/>
</dbReference>
<protein>
    <recommendedName>
        <fullName evidence="2">DUF8128 domain-containing protein</fullName>
    </recommendedName>
</protein>
<reference evidence="3 4" key="1">
    <citation type="journal article" date="2016" name="Nat. Commun.">
        <title>Thousands of microbial genomes shed light on interconnected biogeochemical processes in an aquifer system.</title>
        <authorList>
            <person name="Anantharaman K."/>
            <person name="Brown C.T."/>
            <person name="Hug L.A."/>
            <person name="Sharon I."/>
            <person name="Castelle C.J."/>
            <person name="Probst A.J."/>
            <person name="Thomas B.C."/>
            <person name="Singh A."/>
            <person name="Wilkins M.J."/>
            <person name="Karaoz U."/>
            <person name="Brodie E.L."/>
            <person name="Williams K.H."/>
            <person name="Hubbard S.S."/>
            <person name="Banfield J.F."/>
        </authorList>
    </citation>
    <scope>NUCLEOTIDE SEQUENCE [LARGE SCALE GENOMIC DNA]</scope>
</reference>
<gene>
    <name evidence="3" type="ORF">A3F15_01160</name>
</gene>
<accession>A0A1G2RB40</accession>
<proteinExistence type="predicted"/>
<dbReference type="Pfam" id="PF26449">
    <property type="entry name" value="DUF8128"/>
    <property type="match status" value="1"/>
</dbReference>
<sequence length="437" mass="51369">MTLFPPELLNLISPILPFLNDGWKVFEVWWWVFPPFLLWGSFLYLYRFWRQTIWDSTVKKVLLEIRLPEKIEKPIKAMDYVFAGFHAIHDVMTFREKWIEGQFQLSISLEIVSIDGKIHFFIRMPEMYRDVIESNIYSQYPEVEIVAVEDYTKQIPADIPNREWDLFGMSWENTKPNGYPIKTYINFENEAERLEERTVDPLSGLLEGLSTLGPGEQTWLQILCTPIRKSDQPWIEEALTIRDKLVRRPEKAPPPPPMITEAIQIIVSGPPKKKEEEKDIIPPEMKLTPGEREIVQAIEQKISKSAYSCHIRTIYLGRKDAFLKARARVPYGFFKAISSESIGGLKPNKDTMTKYKSIPFWFLDKRRVFLRKRRLFRDYCKRWTPYFPKSPGHYKYVLNTEELATLYHFPSGIVAPTSSVERIETRKREAPKGLPIE</sequence>
<evidence type="ECO:0000259" key="2">
    <source>
        <dbReference type="Pfam" id="PF26449"/>
    </source>
</evidence>
<keyword evidence="1" id="KW-0812">Transmembrane</keyword>
<name>A0A1G2RB40_9BACT</name>
<keyword evidence="1" id="KW-0472">Membrane</keyword>
<evidence type="ECO:0000313" key="3">
    <source>
        <dbReference type="EMBL" id="OHA70060.1"/>
    </source>
</evidence>
<keyword evidence="1" id="KW-1133">Transmembrane helix</keyword>
<feature type="transmembrane region" description="Helical" evidence="1">
    <location>
        <begin position="28"/>
        <end position="46"/>
    </location>
</feature>
<feature type="domain" description="DUF8128" evidence="2">
    <location>
        <begin position="68"/>
        <end position="335"/>
    </location>
</feature>
<dbReference type="InterPro" id="IPR058441">
    <property type="entry name" value="DUF8128"/>
</dbReference>
<dbReference type="EMBL" id="MHUC01000038">
    <property type="protein sequence ID" value="OHA70060.1"/>
    <property type="molecule type" value="Genomic_DNA"/>
</dbReference>